<keyword evidence="4" id="KW-1185">Reference proteome</keyword>
<evidence type="ECO:0000313" key="3">
    <source>
        <dbReference type="EMBL" id="KAF3332104.1"/>
    </source>
</evidence>
<dbReference type="Proteomes" id="UP000623129">
    <property type="component" value="Unassembled WGS sequence"/>
</dbReference>
<reference evidence="3" key="1">
    <citation type="submission" date="2020-01" db="EMBL/GenBank/DDBJ databases">
        <title>Genome sequence of Kobresia littledalei, the first chromosome-level genome in the family Cyperaceae.</title>
        <authorList>
            <person name="Qu G."/>
        </authorList>
    </citation>
    <scope>NUCLEOTIDE SEQUENCE</scope>
    <source>
        <strain evidence="3">C.B.Clarke</strain>
        <tissue evidence="3">Leaf</tissue>
    </source>
</reference>
<keyword evidence="2" id="KW-0812">Transmembrane</keyword>
<comment type="caution">
    <text evidence="3">The sequence shown here is derived from an EMBL/GenBank/DDBJ whole genome shotgun (WGS) entry which is preliminary data.</text>
</comment>
<protein>
    <submittedName>
        <fullName evidence="3">Uncharacterized protein</fullName>
    </submittedName>
</protein>
<keyword evidence="2" id="KW-1133">Transmembrane helix</keyword>
<dbReference type="EMBL" id="SWLB01000012">
    <property type="protein sequence ID" value="KAF3332104.1"/>
    <property type="molecule type" value="Genomic_DNA"/>
</dbReference>
<organism evidence="3 4">
    <name type="scientific">Carex littledalei</name>
    <dbReference type="NCBI Taxonomy" id="544730"/>
    <lineage>
        <taxon>Eukaryota</taxon>
        <taxon>Viridiplantae</taxon>
        <taxon>Streptophyta</taxon>
        <taxon>Embryophyta</taxon>
        <taxon>Tracheophyta</taxon>
        <taxon>Spermatophyta</taxon>
        <taxon>Magnoliopsida</taxon>
        <taxon>Liliopsida</taxon>
        <taxon>Poales</taxon>
        <taxon>Cyperaceae</taxon>
        <taxon>Cyperoideae</taxon>
        <taxon>Cariceae</taxon>
        <taxon>Carex</taxon>
        <taxon>Carex subgen. Euthyceras</taxon>
    </lineage>
</organism>
<sequence>MKSESPEHVSMFVTDFGSVEKEEASSSPQKQKEKEESNENFEPNYKRVKLENDPWPSYSTSLMELDDEDKEHHKRMSNYFHYKLQLRERFSKKPLTQIEPAVNIETVEDTKNYVHRVIAKFPGLKANAPEPCNLFGVVAEQVLFEMNLFFVHETYEAVKCLYEHIPYVTCLDSEKQIREKIDLTVEPFSYFSSNFYAVVKIFKRLLSHRERLFHPLIRKSYFKDEFFKLVDEERKLEIRDVLEESRRQSTFVQYFYPEQKRYYEEMSRAPGLRDEYYESCCKQIELQEEFHKHLLFCQKTKLLQSGGCIQKLIDDVDVVPEIFKELDTELVDLSLKASIEALQWYEKDTQWYTTNFKLLKDKHNNKETVELDEKLIKFCKSYPCIFDFSLNEAFDSATEEGFKDIIDEMKKNWFVGIADHYVIVATLVSILFVIRFHVRASSA</sequence>
<name>A0A833RAJ2_9POAL</name>
<feature type="transmembrane region" description="Helical" evidence="2">
    <location>
        <begin position="413"/>
        <end position="434"/>
    </location>
</feature>
<gene>
    <name evidence="3" type="ORF">FCM35_KLT03510</name>
</gene>
<feature type="region of interest" description="Disordered" evidence="1">
    <location>
        <begin position="1"/>
        <end position="48"/>
    </location>
</feature>
<proteinExistence type="predicted"/>
<accession>A0A833RAJ2</accession>
<feature type="compositionally biased region" description="Basic and acidic residues" evidence="1">
    <location>
        <begin position="18"/>
        <end position="37"/>
    </location>
</feature>
<keyword evidence="2" id="KW-0472">Membrane</keyword>
<evidence type="ECO:0000313" key="4">
    <source>
        <dbReference type="Proteomes" id="UP000623129"/>
    </source>
</evidence>
<evidence type="ECO:0000256" key="2">
    <source>
        <dbReference type="SAM" id="Phobius"/>
    </source>
</evidence>
<dbReference type="AlphaFoldDB" id="A0A833RAJ2"/>
<evidence type="ECO:0000256" key="1">
    <source>
        <dbReference type="SAM" id="MobiDB-lite"/>
    </source>
</evidence>